<protein>
    <submittedName>
        <fullName evidence="2">Uncharacterized protein</fullName>
    </submittedName>
</protein>
<feature type="chain" id="PRO_5007527301" evidence="1">
    <location>
        <begin position="31"/>
        <end position="164"/>
    </location>
</feature>
<proteinExistence type="predicted"/>
<name>A0A146LLH3_LYGHE</name>
<gene>
    <name evidence="2" type="ORF">g.27108</name>
</gene>
<dbReference type="AlphaFoldDB" id="A0A146LLH3"/>
<evidence type="ECO:0000256" key="1">
    <source>
        <dbReference type="SAM" id="SignalP"/>
    </source>
</evidence>
<sequence length="164" mass="18728">MCNGGWCYAEQVQTIRVWCGTLLSLHQCCCCCCCWPSINYLHTFLIGNEFVNATLLPHTSLLLKLCSDVCSNSVTVSTAADLMVGVSSQGCNGWSNSYSTRSHESLELLELCTSRLVGAERYWCYDFCSVYRLYYSHRIHQYYSYLERCLENDVESVDRFHTSS</sequence>
<accession>A0A146LLH3</accession>
<evidence type="ECO:0000313" key="2">
    <source>
        <dbReference type="EMBL" id="JAQ08269.1"/>
    </source>
</evidence>
<feature type="signal peptide" evidence="1">
    <location>
        <begin position="1"/>
        <end position="30"/>
    </location>
</feature>
<reference evidence="2" key="1">
    <citation type="journal article" date="2016" name="Gigascience">
        <title>De novo construction of an expanded transcriptome assembly for the western tarnished plant bug, Lygus hesperus.</title>
        <authorList>
            <person name="Tassone E.E."/>
            <person name="Geib S.M."/>
            <person name="Hall B."/>
            <person name="Fabrick J.A."/>
            <person name="Brent C.S."/>
            <person name="Hull J.J."/>
        </authorList>
    </citation>
    <scope>NUCLEOTIDE SEQUENCE</scope>
</reference>
<organism evidence="2">
    <name type="scientific">Lygus hesperus</name>
    <name type="common">Western plant bug</name>
    <dbReference type="NCBI Taxonomy" id="30085"/>
    <lineage>
        <taxon>Eukaryota</taxon>
        <taxon>Metazoa</taxon>
        <taxon>Ecdysozoa</taxon>
        <taxon>Arthropoda</taxon>
        <taxon>Hexapoda</taxon>
        <taxon>Insecta</taxon>
        <taxon>Pterygota</taxon>
        <taxon>Neoptera</taxon>
        <taxon>Paraneoptera</taxon>
        <taxon>Hemiptera</taxon>
        <taxon>Heteroptera</taxon>
        <taxon>Panheteroptera</taxon>
        <taxon>Cimicomorpha</taxon>
        <taxon>Miridae</taxon>
        <taxon>Mirini</taxon>
        <taxon>Lygus</taxon>
    </lineage>
</organism>
<keyword evidence="1" id="KW-0732">Signal</keyword>
<dbReference type="EMBL" id="GDHC01010360">
    <property type="protein sequence ID" value="JAQ08269.1"/>
    <property type="molecule type" value="Transcribed_RNA"/>
</dbReference>